<evidence type="ECO:0000313" key="1">
    <source>
        <dbReference type="EMBL" id="KAL3580565.1"/>
    </source>
</evidence>
<dbReference type="EMBL" id="RCHU02000009">
    <property type="protein sequence ID" value="KAL3580565.1"/>
    <property type="molecule type" value="Genomic_DNA"/>
</dbReference>
<name>A0ACC4BPM7_POPAL</name>
<evidence type="ECO:0000313" key="2">
    <source>
        <dbReference type="Proteomes" id="UP000309997"/>
    </source>
</evidence>
<reference evidence="1 2" key="1">
    <citation type="journal article" date="2024" name="Plant Biotechnol. J.">
        <title>Genome and CRISPR/Cas9 system of a widespread forest tree (Populus alba) in the world.</title>
        <authorList>
            <person name="Liu Y.J."/>
            <person name="Jiang P.F."/>
            <person name="Han X.M."/>
            <person name="Li X.Y."/>
            <person name="Wang H.M."/>
            <person name="Wang Y.J."/>
            <person name="Wang X.X."/>
            <person name="Zeng Q.Y."/>
        </authorList>
    </citation>
    <scope>NUCLEOTIDE SEQUENCE [LARGE SCALE GENOMIC DNA]</scope>
    <source>
        <strain evidence="2">cv. PAL-ZL1</strain>
    </source>
</reference>
<protein>
    <submittedName>
        <fullName evidence="1">Uncharacterized protein</fullName>
    </submittedName>
</protein>
<proteinExistence type="predicted"/>
<sequence>MRTSLFSSSLSLSLHQQQRIHFPEPINTPQTLHPISTPKCFSTSVEQLASDSQSEGILDFDENERETFKFDDDGLGSSGAGGDRKHLDAPALEVKELAELPEQWRRAKLAWLCKELPAHKPATAVRILNGQRKWIRQEDATYIVVHCTRIRENETGFRVYKWMMQQHWYRFDFALSTKLADYMGKERKFAKCREIFDDIISQGRVPSESTFHILKDIYGGLIWLHSYQDTIDKERMTSLREEMRQAGVEESQEVLVSILRACAKDGDVEEAERTWLKLVRLGEGLSSHAFVCRMEVFSKAGEPMKSFETFKEMQGVLSSYNVAPYHKIIEVLCKAKEVELAESLMQELVQSGMKPLTPSFISIMDMYLNLNLHDKLESAFSACLEKCRPNRSVYMIYLDSLVKVGKFDKAEEIFNHMRNNEAIGVNARSCNTILREYLSSGYHVKAERIYDLMCQKKYDIDSSLMEKLDSVLSLSRKVVRRPISLKLSKEQREILVGLFLGGLQIESDGKKHMIQFEFNQNSIMHSILRRHLHGQYHEWLHPSCKPSDDSDSDDIPWRFYTISHSCFDFYAEQFWPRGQPQLPKLIHRWMSPQVLAYWYMYGGHRTSSGDIVLKLKGSVKGVGRVVKTLKSKSLDCRVKRKGKVFWIGFLGSVSTWFWKLVEPYILDDLKDLLKAGDPTLENNMEELQNMNFDSGSDFDEEASEDSDMDSL</sequence>
<comment type="caution">
    <text evidence="1">The sequence shown here is derived from an EMBL/GenBank/DDBJ whole genome shotgun (WGS) entry which is preliminary data.</text>
</comment>
<keyword evidence="2" id="KW-1185">Reference proteome</keyword>
<dbReference type="Proteomes" id="UP000309997">
    <property type="component" value="Unassembled WGS sequence"/>
</dbReference>
<gene>
    <name evidence="1" type="ORF">D5086_018400</name>
</gene>
<accession>A0ACC4BPM7</accession>
<organism evidence="1 2">
    <name type="scientific">Populus alba</name>
    <name type="common">White poplar</name>
    <dbReference type="NCBI Taxonomy" id="43335"/>
    <lineage>
        <taxon>Eukaryota</taxon>
        <taxon>Viridiplantae</taxon>
        <taxon>Streptophyta</taxon>
        <taxon>Embryophyta</taxon>
        <taxon>Tracheophyta</taxon>
        <taxon>Spermatophyta</taxon>
        <taxon>Magnoliopsida</taxon>
        <taxon>eudicotyledons</taxon>
        <taxon>Gunneridae</taxon>
        <taxon>Pentapetalae</taxon>
        <taxon>rosids</taxon>
        <taxon>fabids</taxon>
        <taxon>Malpighiales</taxon>
        <taxon>Salicaceae</taxon>
        <taxon>Saliceae</taxon>
        <taxon>Populus</taxon>
    </lineage>
</organism>